<dbReference type="Proteomes" id="UP001215598">
    <property type="component" value="Unassembled WGS sequence"/>
</dbReference>
<reference evidence="5" key="1">
    <citation type="submission" date="2023-03" db="EMBL/GenBank/DDBJ databases">
        <title>Massive genome expansion in bonnet fungi (Mycena s.s.) driven by repeated elements and novel gene families across ecological guilds.</title>
        <authorList>
            <consortium name="Lawrence Berkeley National Laboratory"/>
            <person name="Harder C.B."/>
            <person name="Miyauchi S."/>
            <person name="Viragh M."/>
            <person name="Kuo A."/>
            <person name="Thoen E."/>
            <person name="Andreopoulos B."/>
            <person name="Lu D."/>
            <person name="Skrede I."/>
            <person name="Drula E."/>
            <person name="Henrissat B."/>
            <person name="Morin E."/>
            <person name="Kohler A."/>
            <person name="Barry K."/>
            <person name="LaButti K."/>
            <person name="Morin E."/>
            <person name="Salamov A."/>
            <person name="Lipzen A."/>
            <person name="Mereny Z."/>
            <person name="Hegedus B."/>
            <person name="Baldrian P."/>
            <person name="Stursova M."/>
            <person name="Weitz H."/>
            <person name="Taylor A."/>
            <person name="Grigoriev I.V."/>
            <person name="Nagy L.G."/>
            <person name="Martin F."/>
            <person name="Kauserud H."/>
        </authorList>
    </citation>
    <scope>NUCLEOTIDE SEQUENCE</scope>
    <source>
        <strain evidence="5">CBHHK182m</strain>
    </source>
</reference>
<evidence type="ECO:0000256" key="3">
    <source>
        <dbReference type="RuleBase" id="RU369035"/>
    </source>
</evidence>
<dbReference type="EMBL" id="JARKIB010000028">
    <property type="protein sequence ID" value="KAJ7764369.1"/>
    <property type="molecule type" value="Genomic_DNA"/>
</dbReference>
<dbReference type="Pfam" id="PF05843">
    <property type="entry name" value="Suf"/>
    <property type="match status" value="1"/>
</dbReference>
<name>A0AAD7JGL9_9AGAR</name>
<dbReference type="AlphaFoldDB" id="A0AAD7JGL9"/>
<dbReference type="GO" id="GO:0003729">
    <property type="term" value="F:mRNA binding"/>
    <property type="evidence" value="ECO:0007669"/>
    <property type="project" value="TreeGrafter"/>
</dbReference>
<accession>A0AAD7JGL9</accession>
<evidence type="ECO:0000256" key="1">
    <source>
        <dbReference type="ARBA" id="ARBA00022737"/>
    </source>
</evidence>
<dbReference type="InterPro" id="IPR011990">
    <property type="entry name" value="TPR-like_helical_dom_sf"/>
</dbReference>
<keyword evidence="2 3" id="KW-0539">Nucleus</keyword>
<evidence type="ECO:0000256" key="2">
    <source>
        <dbReference type="ARBA" id="ARBA00023242"/>
    </source>
</evidence>
<organism evidence="5 6">
    <name type="scientific">Mycena metata</name>
    <dbReference type="NCBI Taxonomy" id="1033252"/>
    <lineage>
        <taxon>Eukaryota</taxon>
        <taxon>Fungi</taxon>
        <taxon>Dikarya</taxon>
        <taxon>Basidiomycota</taxon>
        <taxon>Agaricomycotina</taxon>
        <taxon>Agaricomycetes</taxon>
        <taxon>Agaricomycetidae</taxon>
        <taxon>Agaricales</taxon>
        <taxon>Marasmiineae</taxon>
        <taxon>Mycenaceae</taxon>
        <taxon>Mycena</taxon>
    </lineage>
</organism>
<gene>
    <name evidence="5" type="ORF">B0H16DRAFT_1799897</name>
</gene>
<comment type="subcellular location">
    <subcellularLocation>
        <location evidence="3">Nucleus</location>
    </subcellularLocation>
    <subcellularLocation>
        <location evidence="3">Cytoplasm</location>
    </subcellularLocation>
    <text evidence="3">Nucleus and/or cytoplasm.</text>
</comment>
<keyword evidence="3" id="KW-0963">Cytoplasm</keyword>
<evidence type="ECO:0000259" key="4">
    <source>
        <dbReference type="Pfam" id="PF05843"/>
    </source>
</evidence>
<keyword evidence="1" id="KW-0677">Repeat</keyword>
<evidence type="ECO:0000313" key="6">
    <source>
        <dbReference type="Proteomes" id="UP001215598"/>
    </source>
</evidence>
<dbReference type="Gene3D" id="1.25.40.1040">
    <property type="match status" value="1"/>
</dbReference>
<proteinExistence type="predicted"/>
<dbReference type="InterPro" id="IPR045243">
    <property type="entry name" value="Rna14-like"/>
</dbReference>
<comment type="caution">
    <text evidence="5">The sequence shown here is derived from an EMBL/GenBank/DDBJ whole genome shotgun (WGS) entry which is preliminary data.</text>
</comment>
<dbReference type="InterPro" id="IPR008847">
    <property type="entry name" value="Suf"/>
</dbReference>
<dbReference type="PANTHER" id="PTHR19980">
    <property type="entry name" value="RNA CLEAVAGE STIMULATION FACTOR"/>
    <property type="match status" value="1"/>
</dbReference>
<comment type="function">
    <text evidence="3">Component of the cleavage factor IA (CFIA) complex, which is involved in the endonucleolytic cleavage during polyadenylation-dependent pre-mRNA 3'-end formation.</text>
</comment>
<dbReference type="PANTHER" id="PTHR19980:SF0">
    <property type="entry name" value="CLEAVAGE STIMULATION FACTOR SUBUNIT 3"/>
    <property type="match status" value="1"/>
</dbReference>
<dbReference type="SUPFAM" id="SSF48452">
    <property type="entry name" value="TPR-like"/>
    <property type="match status" value="2"/>
</dbReference>
<dbReference type="GO" id="GO:0005737">
    <property type="term" value="C:cytoplasm"/>
    <property type="evidence" value="ECO:0007669"/>
    <property type="project" value="UniProtKB-SubCell"/>
</dbReference>
<evidence type="ECO:0000313" key="5">
    <source>
        <dbReference type="EMBL" id="KAJ7764369.1"/>
    </source>
</evidence>
<sequence>MGLNKITAKKSMSDLSSAHMQAGTVLRQLTIYLSGLGMNNQTSIFLPAPVTFSGQEPIEEKDNVLLISRIQMVYRKAVIRMRYYPEIWFMAYSWTTSVDRKDKGLAILKAGLDANPTRHVFHLSWISDPSDAPFIHSFALTYAYAELLEKSQLTKDHRDFTEIHSVYERFFGVLCVELARASPLWRRPCRSADPPTQEELAERKKNQEELPELKKQYSNTWINYMRLAHRAQGHKMCRDVFGKARKDEYIGWEVYEAGAMTEYRCNLEDRRLVAARIFETGMKKHSSHSTYVLSHLGFLLTVNDENSIYPHTYHSIGAIANHDLGFAKTRKLATIQQLPPILFHFVSQLPPRETFHGPIFNIDNLMDKLCTAVSLSCRASSGVDSAHGNVVSH</sequence>
<dbReference type="GO" id="GO:0180010">
    <property type="term" value="P:co-transcriptional mRNA 3'-end processing, cleavage and polyadenylation pathway"/>
    <property type="evidence" value="ECO:0007669"/>
    <property type="project" value="UniProtKB-UniRule"/>
</dbReference>
<dbReference type="GO" id="GO:0005634">
    <property type="term" value="C:nucleus"/>
    <property type="evidence" value="ECO:0007669"/>
    <property type="project" value="UniProtKB-SubCell"/>
</dbReference>
<protein>
    <recommendedName>
        <fullName evidence="3">mRNA 3'-end-processing protein RNA14</fullName>
    </recommendedName>
</protein>
<keyword evidence="6" id="KW-1185">Reference proteome</keyword>
<feature type="domain" description="Suppressor of forked" evidence="4">
    <location>
        <begin position="2"/>
        <end position="308"/>
    </location>
</feature>
<keyword evidence="3" id="KW-0507">mRNA processing</keyword>